<organism evidence="1 2">
    <name type="scientific">Alloiococcus otitis ATCC 51267</name>
    <dbReference type="NCBI Taxonomy" id="883081"/>
    <lineage>
        <taxon>Bacteria</taxon>
        <taxon>Bacillati</taxon>
        <taxon>Bacillota</taxon>
        <taxon>Bacilli</taxon>
        <taxon>Lactobacillales</taxon>
        <taxon>Carnobacteriaceae</taxon>
        <taxon>Alloiococcus</taxon>
    </lineage>
</organism>
<accession>K9EPL1</accession>
<dbReference type="AlphaFoldDB" id="K9EPL1"/>
<name>K9EPL1_9LACT</name>
<gene>
    <name evidence="1" type="ORF">HMPREF9698_01626</name>
</gene>
<reference evidence="1 2" key="1">
    <citation type="submission" date="2012-09" db="EMBL/GenBank/DDBJ databases">
        <title>The Genome Sequence of Alloiococcus otitis ATCC 51267.</title>
        <authorList>
            <consortium name="The Broad Institute Genome Sequencing Platform"/>
            <person name="Earl A."/>
            <person name="Ward D."/>
            <person name="Feldgarden M."/>
            <person name="Gevers D."/>
            <person name="Huys G."/>
            <person name="Walker B."/>
            <person name="Young S.K."/>
            <person name="Zeng Q."/>
            <person name="Gargeya S."/>
            <person name="Fitzgerald M."/>
            <person name="Haas B."/>
            <person name="Abouelleil A."/>
            <person name="Alvarado L."/>
            <person name="Arachchi H.M."/>
            <person name="Berlin A.M."/>
            <person name="Chapman S.B."/>
            <person name="Goldberg J."/>
            <person name="Griggs A."/>
            <person name="Gujja S."/>
            <person name="Hansen M."/>
            <person name="Howarth C."/>
            <person name="Imamovic A."/>
            <person name="Larimer J."/>
            <person name="McCowen C."/>
            <person name="Montmayeur A."/>
            <person name="Murphy C."/>
            <person name="Neiman D."/>
            <person name="Pearson M."/>
            <person name="Priest M."/>
            <person name="Roberts A."/>
            <person name="Saif S."/>
            <person name="Shea T."/>
            <person name="Sisk P."/>
            <person name="Sykes S."/>
            <person name="Wortman J."/>
            <person name="Nusbaum C."/>
            <person name="Birren B."/>
        </authorList>
    </citation>
    <scope>NUCLEOTIDE SEQUENCE [LARGE SCALE GENOMIC DNA]</scope>
    <source>
        <strain evidence="1 2">ATCC 51267</strain>
    </source>
</reference>
<keyword evidence="2" id="KW-1185">Reference proteome</keyword>
<dbReference type="HOGENOM" id="CLU_1352279_0_0_9"/>
<proteinExistence type="predicted"/>
<comment type="caution">
    <text evidence="1">The sequence shown here is derived from an EMBL/GenBank/DDBJ whole genome shotgun (WGS) entry which is preliminary data.</text>
</comment>
<dbReference type="RefSeq" id="WP_003779265.1">
    <property type="nucleotide sequence ID" value="NZ_JH992964.1"/>
</dbReference>
<dbReference type="EMBL" id="AGXA01000035">
    <property type="protein sequence ID" value="EKU92842.1"/>
    <property type="molecule type" value="Genomic_DNA"/>
</dbReference>
<protein>
    <submittedName>
        <fullName evidence="1">Uncharacterized protein</fullName>
    </submittedName>
</protein>
<evidence type="ECO:0000313" key="2">
    <source>
        <dbReference type="Proteomes" id="UP000009875"/>
    </source>
</evidence>
<sequence length="202" mass="22107">MFKSITVDGKPIKRVVSNGQTIWRKAENILTTTIRFDIQGFGKILDLSDPVLMNYSPSEIERIEFVGRGSIPGSAIDDINTTGATVKLNNKLSSYGISELRSGDQVKIVLKPGVRSDRVVGGEVVTTIREPTLPYGVVIYLKDLVNVSKEQIKSISVNGVSIDGKKIEEIRNGGRDIAFKQQIGTLGLQQTNIGDEVIIHLK</sequence>
<dbReference type="STRING" id="883081.HMPREF9698_01626"/>
<dbReference type="Proteomes" id="UP000009875">
    <property type="component" value="Unassembled WGS sequence"/>
</dbReference>
<evidence type="ECO:0000313" key="1">
    <source>
        <dbReference type="EMBL" id="EKU92842.1"/>
    </source>
</evidence>